<protein>
    <submittedName>
        <fullName evidence="5">Transcriptional regulator, GntR family</fullName>
    </submittedName>
</protein>
<keyword evidence="2" id="KW-0238">DNA-binding</keyword>
<dbReference type="Proteomes" id="UP000000845">
    <property type="component" value="Chromosome"/>
</dbReference>
<dbReference type="InterPro" id="IPR008920">
    <property type="entry name" value="TF_FadR/GntR_C"/>
</dbReference>
<keyword evidence="3" id="KW-0804">Transcription</keyword>
<proteinExistence type="predicted"/>
<evidence type="ECO:0000259" key="4">
    <source>
        <dbReference type="PROSITE" id="PS50949"/>
    </source>
</evidence>
<dbReference type="PANTHER" id="PTHR43537">
    <property type="entry name" value="TRANSCRIPTIONAL REGULATOR, GNTR FAMILY"/>
    <property type="match status" value="1"/>
</dbReference>
<dbReference type="SUPFAM" id="SSF46785">
    <property type="entry name" value="Winged helix' DNA-binding domain"/>
    <property type="match status" value="1"/>
</dbReference>
<dbReference type="KEGG" id="str:Sterm_0790"/>
<keyword evidence="6" id="KW-1185">Reference proteome</keyword>
<accession>D1AQ84</accession>
<dbReference type="PROSITE" id="PS50949">
    <property type="entry name" value="HTH_GNTR"/>
    <property type="match status" value="1"/>
</dbReference>
<reference evidence="5 6" key="2">
    <citation type="journal article" date="2010" name="Stand. Genomic Sci.">
        <title>Complete genome sequence of Sebaldella termitidis type strain (NCTC 11300).</title>
        <authorList>
            <person name="Harmon-Smith M."/>
            <person name="Celia L."/>
            <person name="Chertkov O."/>
            <person name="Lapidus A."/>
            <person name="Copeland A."/>
            <person name="Glavina Del Rio T."/>
            <person name="Nolan M."/>
            <person name="Lucas S."/>
            <person name="Tice H."/>
            <person name="Cheng J.F."/>
            <person name="Han C."/>
            <person name="Detter J.C."/>
            <person name="Bruce D."/>
            <person name="Goodwin L."/>
            <person name="Pitluck S."/>
            <person name="Pati A."/>
            <person name="Liolios K."/>
            <person name="Ivanova N."/>
            <person name="Mavromatis K."/>
            <person name="Mikhailova N."/>
            <person name="Chen A."/>
            <person name="Palaniappan K."/>
            <person name="Land M."/>
            <person name="Hauser L."/>
            <person name="Chang Y.J."/>
            <person name="Jeffries C.D."/>
            <person name="Brettin T."/>
            <person name="Goker M."/>
            <person name="Beck B."/>
            <person name="Bristow J."/>
            <person name="Eisen J.A."/>
            <person name="Markowitz V."/>
            <person name="Hugenholtz P."/>
            <person name="Kyrpides N.C."/>
            <person name="Klenk H.P."/>
            <person name="Chen F."/>
        </authorList>
    </citation>
    <scope>NUCLEOTIDE SEQUENCE [LARGE SCALE GENOMIC DNA]</scope>
    <source>
        <strain evidence="6">ATCC 33386 / NCTC 11300</strain>
    </source>
</reference>
<evidence type="ECO:0000256" key="3">
    <source>
        <dbReference type="ARBA" id="ARBA00023163"/>
    </source>
</evidence>
<dbReference type="EMBL" id="CP001739">
    <property type="protein sequence ID" value="ACZ07662.1"/>
    <property type="molecule type" value="Genomic_DNA"/>
</dbReference>
<evidence type="ECO:0000256" key="1">
    <source>
        <dbReference type="ARBA" id="ARBA00023015"/>
    </source>
</evidence>
<dbReference type="Pfam" id="PF00392">
    <property type="entry name" value="GntR"/>
    <property type="match status" value="1"/>
</dbReference>
<dbReference type="SMART" id="SM00345">
    <property type="entry name" value="HTH_GNTR"/>
    <property type="match status" value="1"/>
</dbReference>
<feature type="domain" description="HTH gntR-type" evidence="4">
    <location>
        <begin position="1"/>
        <end position="66"/>
    </location>
</feature>
<dbReference type="GO" id="GO:0003677">
    <property type="term" value="F:DNA binding"/>
    <property type="evidence" value="ECO:0007669"/>
    <property type="project" value="UniProtKB-KW"/>
</dbReference>
<dbReference type="Gene3D" id="1.20.120.530">
    <property type="entry name" value="GntR ligand-binding domain-like"/>
    <property type="match status" value="1"/>
</dbReference>
<dbReference type="SUPFAM" id="SSF48008">
    <property type="entry name" value="GntR ligand-binding domain-like"/>
    <property type="match status" value="1"/>
</dbReference>
<dbReference type="STRING" id="526218.Sterm_0790"/>
<reference evidence="6" key="1">
    <citation type="submission" date="2009-09" db="EMBL/GenBank/DDBJ databases">
        <title>The complete chromosome of Sebaldella termitidis ATCC 33386.</title>
        <authorList>
            <consortium name="US DOE Joint Genome Institute (JGI-PGF)"/>
            <person name="Lucas S."/>
            <person name="Copeland A."/>
            <person name="Lapidus A."/>
            <person name="Glavina del Rio T."/>
            <person name="Dalin E."/>
            <person name="Tice H."/>
            <person name="Bruce D."/>
            <person name="Goodwin L."/>
            <person name="Pitluck S."/>
            <person name="Kyrpides N."/>
            <person name="Mavromatis K."/>
            <person name="Ivanova N."/>
            <person name="Mikhailova N."/>
            <person name="Sims D."/>
            <person name="Meincke L."/>
            <person name="Brettin T."/>
            <person name="Detter J.C."/>
            <person name="Han C."/>
            <person name="Larimer F."/>
            <person name="Land M."/>
            <person name="Hauser L."/>
            <person name="Markowitz V."/>
            <person name="Cheng J.F."/>
            <person name="Hugenholtz P."/>
            <person name="Woyke T."/>
            <person name="Wu D."/>
            <person name="Eisen J.A."/>
        </authorList>
    </citation>
    <scope>NUCLEOTIDE SEQUENCE [LARGE SCALE GENOMIC DNA]</scope>
    <source>
        <strain evidence="6">ATCC 33386 / NCTC 11300</strain>
    </source>
</reference>
<dbReference type="InterPro" id="IPR011711">
    <property type="entry name" value="GntR_C"/>
</dbReference>
<evidence type="ECO:0000256" key="2">
    <source>
        <dbReference type="ARBA" id="ARBA00023125"/>
    </source>
</evidence>
<dbReference type="InterPro" id="IPR000524">
    <property type="entry name" value="Tscrpt_reg_HTH_GntR"/>
</dbReference>
<sequence>MKTMTYDYLKEMIINNKIPASENLNERTIAKELNISTTPVKEALLRLELENHIQIFPRRGIYIKEVNLKLIKDVFQARMKLEPVLIELTIQSMEKKLLLKNLLNLKKDFTDISRVKNLDVDIFDKVYESFRYFFTNNCNNLYLTKQMNVVYDHLHRIRRSLYKEDHRRLEGIGESIEIIDSIINESPIEITRSLSVKHIENAQSDFFSNLDNLKI</sequence>
<gene>
    <name evidence="5" type="ordered locus">Sterm_0790</name>
</gene>
<organism evidence="5 6">
    <name type="scientific">Sebaldella termitidis (strain ATCC 33386 / NCTC 11300)</name>
    <dbReference type="NCBI Taxonomy" id="526218"/>
    <lineage>
        <taxon>Bacteria</taxon>
        <taxon>Fusobacteriati</taxon>
        <taxon>Fusobacteriota</taxon>
        <taxon>Fusobacteriia</taxon>
        <taxon>Fusobacteriales</taxon>
        <taxon>Leptotrichiaceae</taxon>
        <taxon>Sebaldella</taxon>
    </lineage>
</organism>
<evidence type="ECO:0000313" key="5">
    <source>
        <dbReference type="EMBL" id="ACZ07662.1"/>
    </source>
</evidence>
<dbReference type="RefSeq" id="WP_012860258.1">
    <property type="nucleotide sequence ID" value="NC_013517.1"/>
</dbReference>
<name>D1AQ84_SEBTE</name>
<dbReference type="InterPro" id="IPR036390">
    <property type="entry name" value="WH_DNA-bd_sf"/>
</dbReference>
<dbReference type="InterPro" id="IPR036388">
    <property type="entry name" value="WH-like_DNA-bd_sf"/>
</dbReference>
<dbReference type="HOGENOM" id="CLU_017584_5_2_0"/>
<dbReference type="GO" id="GO:0003700">
    <property type="term" value="F:DNA-binding transcription factor activity"/>
    <property type="evidence" value="ECO:0007669"/>
    <property type="project" value="InterPro"/>
</dbReference>
<dbReference type="PANTHER" id="PTHR43537:SF24">
    <property type="entry name" value="GLUCONATE OPERON TRANSCRIPTIONAL REPRESSOR"/>
    <property type="match status" value="1"/>
</dbReference>
<dbReference type="Gene3D" id="1.10.10.10">
    <property type="entry name" value="Winged helix-like DNA-binding domain superfamily/Winged helix DNA-binding domain"/>
    <property type="match status" value="1"/>
</dbReference>
<dbReference type="eggNOG" id="COG1802">
    <property type="taxonomic scope" value="Bacteria"/>
</dbReference>
<keyword evidence="1" id="KW-0805">Transcription regulation</keyword>
<evidence type="ECO:0000313" key="6">
    <source>
        <dbReference type="Proteomes" id="UP000000845"/>
    </source>
</evidence>
<dbReference type="AlphaFoldDB" id="D1AQ84"/>
<dbReference type="Pfam" id="PF07729">
    <property type="entry name" value="FCD"/>
    <property type="match status" value="1"/>
</dbReference>